<accession>A0A1R2CAX4</accession>
<name>A0A1R2CAX4_9CILI</name>
<comment type="caution">
    <text evidence="2">The sequence shown here is derived from an EMBL/GenBank/DDBJ whole genome shotgun (WGS) entry which is preliminary data.</text>
</comment>
<keyword evidence="3" id="KW-1185">Reference proteome</keyword>
<organism evidence="2 3">
    <name type="scientific">Stentor coeruleus</name>
    <dbReference type="NCBI Taxonomy" id="5963"/>
    <lineage>
        <taxon>Eukaryota</taxon>
        <taxon>Sar</taxon>
        <taxon>Alveolata</taxon>
        <taxon>Ciliophora</taxon>
        <taxon>Postciliodesmatophora</taxon>
        <taxon>Heterotrichea</taxon>
        <taxon>Heterotrichida</taxon>
        <taxon>Stentoridae</taxon>
        <taxon>Stentor</taxon>
    </lineage>
</organism>
<reference evidence="2 3" key="1">
    <citation type="submission" date="2016-11" db="EMBL/GenBank/DDBJ databases">
        <title>The macronuclear genome of Stentor coeruleus: a giant cell with tiny introns.</title>
        <authorList>
            <person name="Slabodnick M."/>
            <person name="Ruby J.G."/>
            <person name="Reiff S.B."/>
            <person name="Swart E.C."/>
            <person name="Gosai S."/>
            <person name="Prabakaran S."/>
            <person name="Witkowska E."/>
            <person name="Larue G.E."/>
            <person name="Fisher S."/>
            <person name="Freeman R.M."/>
            <person name="Gunawardena J."/>
            <person name="Chu W."/>
            <person name="Stover N.A."/>
            <person name="Gregory B.D."/>
            <person name="Nowacki M."/>
            <person name="Derisi J."/>
            <person name="Roy S.W."/>
            <person name="Marshall W.F."/>
            <person name="Sood P."/>
        </authorList>
    </citation>
    <scope>NUCLEOTIDE SEQUENCE [LARGE SCALE GENOMIC DNA]</scope>
    <source>
        <strain evidence="2">WM001</strain>
    </source>
</reference>
<gene>
    <name evidence="2" type="ORF">SteCoe_12364</name>
</gene>
<dbReference type="AlphaFoldDB" id="A0A1R2CAX4"/>
<proteinExistence type="predicted"/>
<evidence type="ECO:0000256" key="1">
    <source>
        <dbReference type="SAM" id="MobiDB-lite"/>
    </source>
</evidence>
<protein>
    <submittedName>
        <fullName evidence="2">Uncharacterized protein</fullName>
    </submittedName>
</protein>
<dbReference type="EMBL" id="MPUH01000214">
    <property type="protein sequence ID" value="OMJ86164.1"/>
    <property type="molecule type" value="Genomic_DNA"/>
</dbReference>
<evidence type="ECO:0000313" key="3">
    <source>
        <dbReference type="Proteomes" id="UP000187209"/>
    </source>
</evidence>
<sequence length="164" mass="18904">MNMASYPPMLPQLRVCKTKEITLEPSSQRSRYSPIPVIQRASNSPQNKKTSRLKINGQSQSCKPKINTNLKQIATIADFQDIKFESIKWSGNSILNPGFFSIPPPDLPRYFPHIPRPLSISKRIPEIEKIDEIPQFRKTNLKKFPEIKSPWTFQPANYIIPNEE</sequence>
<feature type="region of interest" description="Disordered" evidence="1">
    <location>
        <begin position="24"/>
        <end position="60"/>
    </location>
</feature>
<evidence type="ECO:0000313" key="2">
    <source>
        <dbReference type="EMBL" id="OMJ86164.1"/>
    </source>
</evidence>
<dbReference type="Proteomes" id="UP000187209">
    <property type="component" value="Unassembled WGS sequence"/>
</dbReference>